<reference evidence="10" key="1">
    <citation type="journal article" date="2019" name="Int. J. Syst. Evol. Microbiol.">
        <title>The Global Catalogue of Microorganisms (GCM) 10K type strain sequencing project: providing services to taxonomists for standard genome sequencing and annotation.</title>
        <authorList>
            <consortium name="The Broad Institute Genomics Platform"/>
            <consortium name="The Broad Institute Genome Sequencing Center for Infectious Disease"/>
            <person name="Wu L."/>
            <person name="Ma J."/>
        </authorList>
    </citation>
    <scope>NUCLEOTIDE SEQUENCE [LARGE SCALE GENOMIC DNA]</scope>
    <source>
        <strain evidence="10">CGMCC 4.1415</strain>
    </source>
</reference>
<evidence type="ECO:0000256" key="6">
    <source>
        <dbReference type="ARBA" id="ARBA00022989"/>
    </source>
</evidence>
<feature type="transmembrane region" description="Helical" evidence="8">
    <location>
        <begin position="21"/>
        <end position="39"/>
    </location>
</feature>
<feature type="transmembrane region" description="Helical" evidence="8">
    <location>
        <begin position="75"/>
        <end position="93"/>
    </location>
</feature>
<sequence>MSLIIISPVGGIALKTSPRRLITGLVLCLAGLGIAIWTLSSGDYPLSFTQVLDALRGRGDEAAHMVVMEWRLPRTVVALVAGAMLGLAGALFQSVFRNPLASPDVLGFDAGAYFGAMVAMLVFGGGFLLVAAGALSGGALAPLAVYLFVARGLSGFRLIVVGIGVSQLFFAASQWLLLQAGEEAAVAVASWGLGSLNDMDKDRLFYLCVSAVLLIPPALSLARLLRQLELGDAIARGSGLDPNRTRLSAILIGLFLSAQVTALVGPIGFIALVAPQIARRLTADGDAALVHTALSGAVLLSASDLLAQKIPTGTPLPVGVVTLVLGGLWFFWLLLRSGRVKT</sequence>
<evidence type="ECO:0000256" key="8">
    <source>
        <dbReference type="SAM" id="Phobius"/>
    </source>
</evidence>
<keyword evidence="10" id="KW-1185">Reference proteome</keyword>
<keyword evidence="3" id="KW-0813">Transport</keyword>
<evidence type="ECO:0000256" key="3">
    <source>
        <dbReference type="ARBA" id="ARBA00022448"/>
    </source>
</evidence>
<feature type="transmembrane region" description="Helical" evidence="8">
    <location>
        <begin position="129"/>
        <end position="149"/>
    </location>
</feature>
<evidence type="ECO:0000256" key="4">
    <source>
        <dbReference type="ARBA" id="ARBA00022475"/>
    </source>
</evidence>
<gene>
    <name evidence="9" type="ORF">ACFPLB_01985</name>
</gene>
<dbReference type="SUPFAM" id="SSF81345">
    <property type="entry name" value="ABC transporter involved in vitamin B12 uptake, BtuC"/>
    <property type="match status" value="1"/>
</dbReference>
<keyword evidence="7 8" id="KW-0472">Membrane</keyword>
<organism evidence="9 10">
    <name type="scientific">Aquamicrobium segne</name>
    <dbReference type="NCBI Taxonomy" id="469547"/>
    <lineage>
        <taxon>Bacteria</taxon>
        <taxon>Pseudomonadati</taxon>
        <taxon>Pseudomonadota</taxon>
        <taxon>Alphaproteobacteria</taxon>
        <taxon>Hyphomicrobiales</taxon>
        <taxon>Phyllobacteriaceae</taxon>
        <taxon>Aquamicrobium</taxon>
    </lineage>
</organism>
<keyword evidence="6 8" id="KW-1133">Transmembrane helix</keyword>
<dbReference type="InterPro" id="IPR000522">
    <property type="entry name" value="ABC_transptr_permease_BtuC"/>
</dbReference>
<comment type="subcellular location">
    <subcellularLocation>
        <location evidence="1">Cell membrane</location>
        <topology evidence="1">Multi-pass membrane protein</topology>
    </subcellularLocation>
</comment>
<keyword evidence="5 8" id="KW-0812">Transmembrane</keyword>
<evidence type="ECO:0000256" key="1">
    <source>
        <dbReference type="ARBA" id="ARBA00004651"/>
    </source>
</evidence>
<dbReference type="Pfam" id="PF01032">
    <property type="entry name" value="FecCD"/>
    <property type="match status" value="1"/>
</dbReference>
<evidence type="ECO:0000313" key="9">
    <source>
        <dbReference type="EMBL" id="MFC5384728.1"/>
    </source>
</evidence>
<keyword evidence="4" id="KW-1003">Cell membrane</keyword>
<dbReference type="EMBL" id="JBHSLL010000009">
    <property type="protein sequence ID" value="MFC5384728.1"/>
    <property type="molecule type" value="Genomic_DNA"/>
</dbReference>
<accession>A0ABW0GWC9</accession>
<evidence type="ECO:0000313" key="10">
    <source>
        <dbReference type="Proteomes" id="UP001596016"/>
    </source>
</evidence>
<dbReference type="PANTHER" id="PTHR30472">
    <property type="entry name" value="FERRIC ENTEROBACTIN TRANSPORT SYSTEM PERMEASE PROTEIN"/>
    <property type="match status" value="1"/>
</dbReference>
<evidence type="ECO:0000256" key="5">
    <source>
        <dbReference type="ARBA" id="ARBA00022692"/>
    </source>
</evidence>
<dbReference type="CDD" id="cd06550">
    <property type="entry name" value="TM_ABC_iron-siderophores_like"/>
    <property type="match status" value="1"/>
</dbReference>
<feature type="transmembrane region" description="Helical" evidence="8">
    <location>
        <begin position="204"/>
        <end position="226"/>
    </location>
</feature>
<name>A0ABW0GWC9_9HYPH</name>
<comment type="similarity">
    <text evidence="2">Belongs to the binding-protein-dependent transport system permease family. FecCD subfamily.</text>
</comment>
<proteinExistence type="inferred from homology"/>
<dbReference type="Proteomes" id="UP001596016">
    <property type="component" value="Unassembled WGS sequence"/>
</dbReference>
<evidence type="ECO:0000256" key="2">
    <source>
        <dbReference type="ARBA" id="ARBA00007935"/>
    </source>
</evidence>
<dbReference type="Gene3D" id="1.10.3470.10">
    <property type="entry name" value="ABC transporter involved in vitamin B12 uptake, BtuC"/>
    <property type="match status" value="1"/>
</dbReference>
<dbReference type="InterPro" id="IPR037294">
    <property type="entry name" value="ABC_BtuC-like"/>
</dbReference>
<feature type="transmembrane region" description="Helical" evidence="8">
    <location>
        <begin position="316"/>
        <end position="335"/>
    </location>
</feature>
<evidence type="ECO:0000256" key="7">
    <source>
        <dbReference type="ARBA" id="ARBA00023136"/>
    </source>
</evidence>
<feature type="transmembrane region" description="Helical" evidence="8">
    <location>
        <begin position="247"/>
        <end position="274"/>
    </location>
</feature>
<dbReference type="RefSeq" id="WP_378227576.1">
    <property type="nucleotide sequence ID" value="NZ_JBHSLL010000009.1"/>
</dbReference>
<protein>
    <submittedName>
        <fullName evidence="9">FecCD family ABC transporter permease</fullName>
    </submittedName>
</protein>
<feature type="transmembrane region" description="Helical" evidence="8">
    <location>
        <begin position="105"/>
        <end position="123"/>
    </location>
</feature>
<comment type="caution">
    <text evidence="9">The sequence shown here is derived from an EMBL/GenBank/DDBJ whole genome shotgun (WGS) entry which is preliminary data.</text>
</comment>
<dbReference type="PANTHER" id="PTHR30472:SF24">
    <property type="entry name" value="FERRIC ENTEROBACTIN TRANSPORT SYSTEM PERMEASE PROTEIN FEPG"/>
    <property type="match status" value="1"/>
</dbReference>
<feature type="transmembrane region" description="Helical" evidence="8">
    <location>
        <begin position="156"/>
        <end position="177"/>
    </location>
</feature>